<dbReference type="SUPFAM" id="SSF53335">
    <property type="entry name" value="S-adenosyl-L-methionine-dependent methyltransferases"/>
    <property type="match status" value="1"/>
</dbReference>
<evidence type="ECO:0000259" key="5">
    <source>
        <dbReference type="Pfam" id="PF00535"/>
    </source>
</evidence>
<dbReference type="EMBL" id="ACLA01000014">
    <property type="protein sequence ID" value="EEQ48559.1"/>
    <property type="molecule type" value="Genomic_DNA"/>
</dbReference>
<dbReference type="CDD" id="cd02440">
    <property type="entry name" value="AdoMet_MTases"/>
    <property type="match status" value="1"/>
</dbReference>
<protein>
    <submittedName>
        <fullName evidence="6">Methyltransferase domain protein</fullName>
    </submittedName>
</protein>
<evidence type="ECO:0000256" key="4">
    <source>
        <dbReference type="ARBA" id="ARBA00022679"/>
    </source>
</evidence>
<dbReference type="InterPro" id="IPR029063">
    <property type="entry name" value="SAM-dependent_MTases_sf"/>
</dbReference>
<organism evidence="6 7">
    <name type="scientific">Selenomonas flueggei ATCC 43531</name>
    <dbReference type="NCBI Taxonomy" id="638302"/>
    <lineage>
        <taxon>Bacteria</taxon>
        <taxon>Bacillati</taxon>
        <taxon>Bacillota</taxon>
        <taxon>Negativicutes</taxon>
        <taxon>Selenomonadales</taxon>
        <taxon>Selenomonadaceae</taxon>
        <taxon>Selenomonas</taxon>
    </lineage>
</organism>
<dbReference type="GO" id="GO:0008168">
    <property type="term" value="F:methyltransferase activity"/>
    <property type="evidence" value="ECO:0007669"/>
    <property type="project" value="UniProtKB-KW"/>
</dbReference>
<keyword evidence="6" id="KW-0489">Methyltransferase</keyword>
<dbReference type="InterPro" id="IPR001173">
    <property type="entry name" value="Glyco_trans_2-like"/>
</dbReference>
<dbReference type="eggNOG" id="COG2227">
    <property type="taxonomic scope" value="Bacteria"/>
</dbReference>
<feature type="domain" description="Glycosyltransferase 2-like" evidence="5">
    <location>
        <begin position="4"/>
        <end position="106"/>
    </location>
</feature>
<name>C4V3E5_9FIRM</name>
<comment type="caution">
    <text evidence="6">The sequence shown here is derived from an EMBL/GenBank/DDBJ whole genome shotgun (WGS) entry which is preliminary data.</text>
</comment>
<comment type="pathway">
    <text evidence="1">Cell wall biogenesis; cell wall polysaccharide biosynthesis.</text>
</comment>
<evidence type="ECO:0000313" key="6">
    <source>
        <dbReference type="EMBL" id="EEQ48559.1"/>
    </source>
</evidence>
<evidence type="ECO:0000256" key="3">
    <source>
        <dbReference type="ARBA" id="ARBA00022676"/>
    </source>
</evidence>
<dbReference type="STRING" id="638302.HMPREF0908_1039"/>
<dbReference type="SUPFAM" id="SSF53448">
    <property type="entry name" value="Nucleotide-diphospho-sugar transferases"/>
    <property type="match status" value="1"/>
</dbReference>
<evidence type="ECO:0000256" key="1">
    <source>
        <dbReference type="ARBA" id="ARBA00004776"/>
    </source>
</evidence>
<evidence type="ECO:0000313" key="7">
    <source>
        <dbReference type="Proteomes" id="UP000005309"/>
    </source>
</evidence>
<dbReference type="AlphaFoldDB" id="C4V3E5"/>
<dbReference type="GO" id="GO:0016757">
    <property type="term" value="F:glycosyltransferase activity"/>
    <property type="evidence" value="ECO:0007669"/>
    <property type="project" value="UniProtKB-KW"/>
</dbReference>
<sequence length="439" mass="49757">MREHLERCLFSVRNTVRIPYEVIVVDDGSSADEQIFTSDAMDHVRILRSEEHHGYAHAVNEGIRASEGEVLLFLHADVMLAQHTVEDMLDVLIADPNVGAVIGVAPVAYRRAQLIPPNDYLSWNDYVHVAEEIRAQGNPPRPEIFVEMFALMARRDAVSAAGNLDERYSLPALASYDFTVRMTRAGYGLASLPSTYVHRDGENPDTTSDSYRRECDFFHEKWGVSLDYSFFPRRDLMSLMDFSKAGLRVLEIGCACGATLREIGAQNPSVRLYGVELNEKAAEIAAPYATILSMDVERLDPSQVAERFDYIVMGDVIEHLQNPWKAIENMRELLAPGGEVIASIPNVAHISTFYGLLSGRWTYEDMGILDRTHFRFFTKKEIIKLFQEAQFDIQDMRYVTVPSPDIGKRLREELLSLQTISVDAEDLDAYQWLVRAKRV</sequence>
<dbReference type="PANTHER" id="PTHR43179:SF12">
    <property type="entry name" value="GALACTOFURANOSYLTRANSFERASE GLFT2"/>
    <property type="match status" value="1"/>
</dbReference>
<dbReference type="GO" id="GO:0032259">
    <property type="term" value="P:methylation"/>
    <property type="evidence" value="ECO:0007669"/>
    <property type="project" value="UniProtKB-KW"/>
</dbReference>
<proteinExistence type="inferred from homology"/>
<keyword evidence="7" id="KW-1185">Reference proteome</keyword>
<dbReference type="HOGENOM" id="CLU_023845_1_0_9"/>
<keyword evidence="4 6" id="KW-0808">Transferase</keyword>
<comment type="similarity">
    <text evidence="2">Belongs to the glycosyltransferase 2 family.</text>
</comment>
<evidence type="ECO:0000256" key="2">
    <source>
        <dbReference type="ARBA" id="ARBA00006739"/>
    </source>
</evidence>
<dbReference type="Proteomes" id="UP000005309">
    <property type="component" value="Unassembled WGS sequence"/>
</dbReference>
<dbReference type="eggNOG" id="COG1216">
    <property type="taxonomic scope" value="Bacteria"/>
</dbReference>
<dbReference type="Pfam" id="PF13489">
    <property type="entry name" value="Methyltransf_23"/>
    <property type="match status" value="1"/>
</dbReference>
<gene>
    <name evidence="6" type="ORF">HMPREF0908_1039</name>
</gene>
<dbReference type="InterPro" id="IPR029044">
    <property type="entry name" value="Nucleotide-diphossugar_trans"/>
</dbReference>
<dbReference type="Gene3D" id="3.40.50.150">
    <property type="entry name" value="Vaccinia Virus protein VP39"/>
    <property type="match status" value="1"/>
</dbReference>
<reference evidence="6 7" key="1">
    <citation type="submission" date="2009-04" db="EMBL/GenBank/DDBJ databases">
        <authorList>
            <person name="Qin X."/>
            <person name="Bachman B."/>
            <person name="Battles P."/>
            <person name="Bell A."/>
            <person name="Bess C."/>
            <person name="Bickham C."/>
            <person name="Chaboub L."/>
            <person name="Chen D."/>
            <person name="Coyle M."/>
            <person name="Deiros D.R."/>
            <person name="Dinh H."/>
            <person name="Forbes L."/>
            <person name="Fowler G."/>
            <person name="Francisco L."/>
            <person name="Fu Q."/>
            <person name="Gubbala S."/>
            <person name="Hale W."/>
            <person name="Han Y."/>
            <person name="Hemphill L."/>
            <person name="Highlander S.K."/>
            <person name="Hirani K."/>
            <person name="Hogues M."/>
            <person name="Jackson L."/>
            <person name="Jakkamsetti A."/>
            <person name="Javaid M."/>
            <person name="Jiang H."/>
            <person name="Korchina V."/>
            <person name="Kovar C."/>
            <person name="Lara F."/>
            <person name="Lee S."/>
            <person name="Mata R."/>
            <person name="Mathew T."/>
            <person name="Moen C."/>
            <person name="Morales K."/>
            <person name="Munidasa M."/>
            <person name="Nazareth L."/>
            <person name="Ngo R."/>
            <person name="Nguyen L."/>
            <person name="Okwuonu G."/>
            <person name="Ongeri F."/>
            <person name="Patil S."/>
            <person name="Petrosino J."/>
            <person name="Pham C."/>
            <person name="Pham P."/>
            <person name="Pu L.-L."/>
            <person name="Puazo M."/>
            <person name="Raj R."/>
            <person name="Reid J."/>
            <person name="Rouhana J."/>
            <person name="Saada N."/>
            <person name="Shang Y."/>
            <person name="Simmons D."/>
            <person name="Thornton R."/>
            <person name="Warren J."/>
            <person name="Weissenberger G."/>
            <person name="Zhang J."/>
            <person name="Zhang L."/>
            <person name="Zhou C."/>
            <person name="Zhu D."/>
            <person name="Muzny D."/>
            <person name="Worley K."/>
            <person name="Gibbs R."/>
        </authorList>
    </citation>
    <scope>NUCLEOTIDE SEQUENCE [LARGE SCALE GENOMIC DNA]</scope>
    <source>
        <strain evidence="6 7">ATCC 43531</strain>
    </source>
</reference>
<keyword evidence="3" id="KW-0328">Glycosyltransferase</keyword>
<dbReference type="Gene3D" id="3.90.550.10">
    <property type="entry name" value="Spore Coat Polysaccharide Biosynthesis Protein SpsA, Chain A"/>
    <property type="match status" value="1"/>
</dbReference>
<dbReference type="PANTHER" id="PTHR43179">
    <property type="entry name" value="RHAMNOSYLTRANSFERASE WBBL"/>
    <property type="match status" value="1"/>
</dbReference>
<accession>C4V3E5</accession>
<dbReference type="Pfam" id="PF00535">
    <property type="entry name" value="Glycos_transf_2"/>
    <property type="match status" value="1"/>
</dbReference>